<reference evidence="1" key="1">
    <citation type="journal article" date="2019" name="Environ. Microbiol.">
        <title>Fungal ecological strategies reflected in gene transcription - a case study of two litter decomposers.</title>
        <authorList>
            <person name="Barbi F."/>
            <person name="Kohler A."/>
            <person name="Barry K."/>
            <person name="Baskaran P."/>
            <person name="Daum C."/>
            <person name="Fauchery L."/>
            <person name="Ihrmark K."/>
            <person name="Kuo A."/>
            <person name="LaButti K."/>
            <person name="Lipzen A."/>
            <person name="Morin E."/>
            <person name="Grigoriev I.V."/>
            <person name="Henrissat B."/>
            <person name="Lindahl B."/>
            <person name="Martin F."/>
        </authorList>
    </citation>
    <scope>NUCLEOTIDE SEQUENCE</scope>
    <source>
        <strain evidence="1">JB14</strain>
    </source>
</reference>
<evidence type="ECO:0000313" key="1">
    <source>
        <dbReference type="EMBL" id="KAE9385726.1"/>
    </source>
</evidence>
<name>A0A6A4GJZ8_9AGAR</name>
<proteinExistence type="predicted"/>
<accession>A0A6A4GJZ8</accession>
<dbReference type="AlphaFoldDB" id="A0A6A4GJZ8"/>
<keyword evidence="2" id="KW-1185">Reference proteome</keyword>
<sequence length="319" mass="35663">MPRNQIIHGLLNSPQTRPGPLHTRKASHTNTCRAPQRGFYSISLLRRCTITASPLSLRSFCGILSTQTIPFCIVVFRAPPSARSAPFLRLPSQMNAAVVWCSRIVHFTWVIRDKEEREKHALDERVEDLAIANEPPLDAEIKKSRLPAHMQLLLFLSSPPQPSTLAYASLYLDALGNPTAPAESDQLTWKKILDEDPYKGDHWVGVPGGIPLRKRRASVYSEDNEDLEDDLDVSPSLSPLDSDDLALDVVAAVLDGTSGLDEDRDQYDMRDFSQMSCLSWPYGTIFQRPIPLPLICIPHCSECSRNRRASRPPYAPPLS</sequence>
<organism evidence="1 2">
    <name type="scientific">Gymnopus androsaceus JB14</name>
    <dbReference type="NCBI Taxonomy" id="1447944"/>
    <lineage>
        <taxon>Eukaryota</taxon>
        <taxon>Fungi</taxon>
        <taxon>Dikarya</taxon>
        <taxon>Basidiomycota</taxon>
        <taxon>Agaricomycotina</taxon>
        <taxon>Agaricomycetes</taxon>
        <taxon>Agaricomycetidae</taxon>
        <taxon>Agaricales</taxon>
        <taxon>Marasmiineae</taxon>
        <taxon>Omphalotaceae</taxon>
        <taxon>Gymnopus</taxon>
    </lineage>
</organism>
<gene>
    <name evidence="1" type="ORF">BT96DRAFT_568622</name>
</gene>
<dbReference type="Proteomes" id="UP000799118">
    <property type="component" value="Unassembled WGS sequence"/>
</dbReference>
<dbReference type="EMBL" id="ML769951">
    <property type="protein sequence ID" value="KAE9385726.1"/>
    <property type="molecule type" value="Genomic_DNA"/>
</dbReference>
<dbReference type="OrthoDB" id="66546at2759"/>
<evidence type="ECO:0000313" key="2">
    <source>
        <dbReference type="Proteomes" id="UP000799118"/>
    </source>
</evidence>
<protein>
    <submittedName>
        <fullName evidence="1">Uncharacterized protein</fullName>
    </submittedName>
</protein>